<dbReference type="Proteomes" id="UP001139308">
    <property type="component" value="Unassembled WGS sequence"/>
</dbReference>
<dbReference type="AlphaFoldDB" id="A0A9X1UDM7"/>
<protein>
    <submittedName>
        <fullName evidence="2">Uncharacterized protein</fullName>
    </submittedName>
</protein>
<comment type="caution">
    <text evidence="2">The sequence shown here is derived from an EMBL/GenBank/DDBJ whole genome shotgun (WGS) entry which is preliminary data.</text>
</comment>
<dbReference type="RefSeq" id="WP_238462001.1">
    <property type="nucleotide sequence ID" value="NZ_JAKLJA010000001.1"/>
</dbReference>
<gene>
    <name evidence="2" type="ORF">L5014_02545</name>
</gene>
<organism evidence="2 3">
    <name type="scientific">Paraburkholderia tagetis</name>
    <dbReference type="NCBI Taxonomy" id="2913261"/>
    <lineage>
        <taxon>Bacteria</taxon>
        <taxon>Pseudomonadati</taxon>
        <taxon>Pseudomonadota</taxon>
        <taxon>Betaproteobacteria</taxon>
        <taxon>Burkholderiales</taxon>
        <taxon>Burkholderiaceae</taxon>
        <taxon>Paraburkholderia</taxon>
    </lineage>
</organism>
<name>A0A9X1UDM7_9BURK</name>
<keyword evidence="1" id="KW-0175">Coiled coil</keyword>
<proteinExistence type="predicted"/>
<dbReference type="EMBL" id="JAKLJA010000001">
    <property type="protein sequence ID" value="MCG5072250.1"/>
    <property type="molecule type" value="Genomic_DNA"/>
</dbReference>
<reference evidence="2" key="1">
    <citation type="submission" date="2022-01" db="EMBL/GenBank/DDBJ databases">
        <title>Genome sequence and assembly of Parabukholderia sp. RG36.</title>
        <authorList>
            <person name="Chhetri G."/>
        </authorList>
    </citation>
    <scope>NUCLEOTIDE SEQUENCE</scope>
    <source>
        <strain evidence="2">RG36</strain>
    </source>
</reference>
<evidence type="ECO:0000313" key="2">
    <source>
        <dbReference type="EMBL" id="MCG5072250.1"/>
    </source>
</evidence>
<evidence type="ECO:0000256" key="1">
    <source>
        <dbReference type="SAM" id="Coils"/>
    </source>
</evidence>
<evidence type="ECO:0000313" key="3">
    <source>
        <dbReference type="Proteomes" id="UP001139308"/>
    </source>
</evidence>
<sequence length="126" mass="14477">MKPNQISLPLEVRPEEVMRKQSLGSAIELCAELGGYALDKTLQQELEVDKAQFSRWQSGTEGIVWPKFVRLMELCGNDAPLLWMLHQRGYDLHSIRRRETETERENRLLREENAALRRVLSGAATA</sequence>
<accession>A0A9X1UDM7</accession>
<keyword evidence="3" id="KW-1185">Reference proteome</keyword>
<feature type="coiled-coil region" evidence="1">
    <location>
        <begin position="92"/>
        <end position="119"/>
    </location>
</feature>